<dbReference type="Pfam" id="PF00768">
    <property type="entry name" value="Peptidase_S11"/>
    <property type="match status" value="1"/>
</dbReference>
<reference evidence="11 12" key="1">
    <citation type="submission" date="2019-05" db="EMBL/GenBank/DDBJ databases">
        <title>Complete genome sequence of Pseudomonas Pseudomonas resinovorans.</title>
        <authorList>
            <person name="Chen H.-P."/>
        </authorList>
    </citation>
    <scope>NUCLEOTIDE SEQUENCE [LARGE SCALE GENOMIC DNA]</scope>
    <source>
        <strain evidence="11 12">TCU-CK1</strain>
    </source>
</reference>
<dbReference type="PRINTS" id="PR00725">
    <property type="entry name" value="DADACBPTASE1"/>
</dbReference>
<accession>A0AAE6RCT6</accession>
<dbReference type="EMBL" id="CP040324">
    <property type="protein sequence ID" value="QHB28473.1"/>
    <property type="molecule type" value="Genomic_DNA"/>
</dbReference>
<feature type="active site" description="Acyl-ester intermediate" evidence="7">
    <location>
        <position position="92"/>
    </location>
</feature>
<proteinExistence type="inferred from homology"/>
<gene>
    <name evidence="11" type="ORF">TCK1_3127</name>
</gene>
<dbReference type="InterPro" id="IPR001967">
    <property type="entry name" value="Peptidase_S11_N"/>
</dbReference>
<dbReference type="Proteomes" id="UP000464593">
    <property type="component" value="Chromosome"/>
</dbReference>
<evidence type="ECO:0000256" key="7">
    <source>
        <dbReference type="PIRSR" id="PIRSR618044-1"/>
    </source>
</evidence>
<evidence type="ECO:0000256" key="4">
    <source>
        <dbReference type="ARBA" id="ARBA00022960"/>
    </source>
</evidence>
<dbReference type="PANTHER" id="PTHR21581:SF26">
    <property type="entry name" value="D-ALANYL-D-ALANINE ENDOPEPTIDASE"/>
    <property type="match status" value="1"/>
</dbReference>
<sequence length="330" mass="36372">MQRFRGKTLAQPTTYQLLVSLNVKTSLSILSLLLLLTGTATLPSTAAAQPPAQVQRDPSKLHLASGSALLIDLNTNQELYASHADRVVPIASVTKLMTAMVVLDARLPMDEMLTMTIANNPEMKGVYSRVRLGSQLDRRETLLITLMSSENRAANSLANAYPGGYPAFIKAMNAKARSLGMAHTRYVEPTGLSTQNVSTARDLAKLLMASRKYPMLSELSTTREKTVAFRKPNYTLGFRNTDHLVNKSNWDIKLTKTGFTNEAGHCLVLLTRMDNRPVAMVILDAFGKYTHFADASRMRQWLETGAAKPAPAVAMQYKADRQNKGRLVSE</sequence>
<evidence type="ECO:0000313" key="11">
    <source>
        <dbReference type="EMBL" id="QHB28473.1"/>
    </source>
</evidence>
<keyword evidence="6" id="KW-0961">Cell wall biogenesis/degradation</keyword>
<keyword evidence="3" id="KW-0378">Hydrolase</keyword>
<dbReference type="Gene3D" id="3.40.710.10">
    <property type="entry name" value="DD-peptidase/beta-lactamase superfamily"/>
    <property type="match status" value="1"/>
</dbReference>
<dbReference type="GO" id="GO:0071555">
    <property type="term" value="P:cell wall organization"/>
    <property type="evidence" value="ECO:0007669"/>
    <property type="project" value="UniProtKB-KW"/>
</dbReference>
<feature type="active site" evidence="7">
    <location>
        <position position="149"/>
    </location>
</feature>
<evidence type="ECO:0000256" key="1">
    <source>
        <dbReference type="ARBA" id="ARBA00007164"/>
    </source>
</evidence>
<protein>
    <submittedName>
        <fullName evidence="11">Murein D-alanyl-D-alanine endopeptidase</fullName>
    </submittedName>
</protein>
<evidence type="ECO:0000256" key="3">
    <source>
        <dbReference type="ARBA" id="ARBA00022801"/>
    </source>
</evidence>
<organism evidence="11 12">
    <name type="scientific">Pseudomonas monteilii</name>
    <dbReference type="NCBI Taxonomy" id="76759"/>
    <lineage>
        <taxon>Bacteria</taxon>
        <taxon>Pseudomonadati</taxon>
        <taxon>Pseudomonadota</taxon>
        <taxon>Gammaproteobacteria</taxon>
        <taxon>Pseudomonadales</taxon>
        <taxon>Pseudomonadaceae</taxon>
        <taxon>Pseudomonas</taxon>
    </lineage>
</organism>
<evidence type="ECO:0000256" key="2">
    <source>
        <dbReference type="ARBA" id="ARBA00022729"/>
    </source>
</evidence>
<name>A0AAE6RCT6_9PSED</name>
<feature type="domain" description="Peptidase S11 D-alanyl-D-alanine carboxypeptidase A N-terminal" evidence="10">
    <location>
        <begin position="58"/>
        <end position="286"/>
    </location>
</feature>
<dbReference type="PANTHER" id="PTHR21581">
    <property type="entry name" value="D-ALANYL-D-ALANINE CARBOXYPEPTIDASE"/>
    <property type="match status" value="1"/>
</dbReference>
<evidence type="ECO:0000256" key="9">
    <source>
        <dbReference type="RuleBase" id="RU004016"/>
    </source>
</evidence>
<evidence type="ECO:0000256" key="5">
    <source>
        <dbReference type="ARBA" id="ARBA00022984"/>
    </source>
</evidence>
<keyword evidence="5" id="KW-0573">Peptidoglycan synthesis</keyword>
<feature type="binding site" evidence="8">
    <location>
        <position position="256"/>
    </location>
    <ligand>
        <name>substrate</name>
    </ligand>
</feature>
<dbReference type="GO" id="GO:0006508">
    <property type="term" value="P:proteolysis"/>
    <property type="evidence" value="ECO:0007669"/>
    <property type="project" value="InterPro"/>
</dbReference>
<dbReference type="InterPro" id="IPR012338">
    <property type="entry name" value="Beta-lactam/transpept-like"/>
</dbReference>
<dbReference type="SUPFAM" id="SSF56601">
    <property type="entry name" value="beta-lactamase/transpeptidase-like"/>
    <property type="match status" value="1"/>
</dbReference>
<keyword evidence="2" id="KW-0732">Signal</keyword>
<keyword evidence="4" id="KW-0133">Cell shape</keyword>
<dbReference type="AlphaFoldDB" id="A0AAE6RCT6"/>
<comment type="similarity">
    <text evidence="1 9">Belongs to the peptidase S11 family.</text>
</comment>
<evidence type="ECO:0000256" key="6">
    <source>
        <dbReference type="ARBA" id="ARBA00023316"/>
    </source>
</evidence>
<evidence type="ECO:0000313" key="12">
    <source>
        <dbReference type="Proteomes" id="UP000464593"/>
    </source>
</evidence>
<feature type="active site" description="Proton acceptor" evidence="7">
    <location>
        <position position="95"/>
    </location>
</feature>
<evidence type="ECO:0000256" key="8">
    <source>
        <dbReference type="PIRSR" id="PIRSR618044-2"/>
    </source>
</evidence>
<evidence type="ECO:0000259" key="10">
    <source>
        <dbReference type="Pfam" id="PF00768"/>
    </source>
</evidence>
<dbReference type="InterPro" id="IPR018044">
    <property type="entry name" value="Peptidase_S11"/>
</dbReference>
<dbReference type="GO" id="GO:0009002">
    <property type="term" value="F:serine-type D-Ala-D-Ala carboxypeptidase activity"/>
    <property type="evidence" value="ECO:0007669"/>
    <property type="project" value="InterPro"/>
</dbReference>
<dbReference type="GO" id="GO:0008360">
    <property type="term" value="P:regulation of cell shape"/>
    <property type="evidence" value="ECO:0007669"/>
    <property type="project" value="UniProtKB-KW"/>
</dbReference>
<dbReference type="GO" id="GO:0009252">
    <property type="term" value="P:peptidoglycan biosynthetic process"/>
    <property type="evidence" value="ECO:0007669"/>
    <property type="project" value="UniProtKB-KW"/>
</dbReference>
<dbReference type="NCBIfam" id="NF008668">
    <property type="entry name" value="PRK11669.1"/>
    <property type="match status" value="1"/>
</dbReference>